<dbReference type="EMBL" id="JAAZKV010000007">
    <property type="protein sequence ID" value="NMA44369.1"/>
    <property type="molecule type" value="Genomic_DNA"/>
</dbReference>
<gene>
    <name evidence="1" type="ORF">GX950_00960</name>
</gene>
<protein>
    <submittedName>
        <fullName evidence="1">Uncharacterized protein</fullName>
    </submittedName>
</protein>
<proteinExistence type="predicted"/>
<dbReference type="SUPFAM" id="SSF56784">
    <property type="entry name" value="HAD-like"/>
    <property type="match status" value="1"/>
</dbReference>
<dbReference type="Gene3D" id="3.30.1240.10">
    <property type="match status" value="1"/>
</dbReference>
<reference evidence="1 2" key="1">
    <citation type="journal article" date="2020" name="Biotechnol. Biofuels">
        <title>New insights from the biogas microbiome by comprehensive genome-resolved metagenomics of nearly 1600 species originating from multiple anaerobic digesters.</title>
        <authorList>
            <person name="Campanaro S."/>
            <person name="Treu L."/>
            <person name="Rodriguez-R L.M."/>
            <person name="Kovalovszki A."/>
            <person name="Ziels R.M."/>
            <person name="Maus I."/>
            <person name="Zhu X."/>
            <person name="Kougias P.G."/>
            <person name="Basile A."/>
            <person name="Luo G."/>
            <person name="Schluter A."/>
            <person name="Konstantinidis K.T."/>
            <person name="Angelidaki I."/>
        </authorList>
    </citation>
    <scope>NUCLEOTIDE SEQUENCE [LARGE SCALE GENOMIC DNA]</scope>
    <source>
        <strain evidence="1">AS22ysBPME_79</strain>
    </source>
</reference>
<comment type="caution">
    <text evidence="1">The sequence shown here is derived from an EMBL/GenBank/DDBJ whole genome shotgun (WGS) entry which is preliminary data.</text>
</comment>
<sequence length="291" mass="33207">MKNSKKSIKELKKILFLDIDGVLTSTPKYIPNTSPILTLKSIKAISEAQESGFTTVFITARSVRELRLKNGFEDTLKKNNLLKKSLIYGSLGLDQATYTNEFKIKNGSIVYKNGSAVLVKKPSMKRETFANLDQFLLYKMLLGREIKQQLKYAGFDIKKANYEEIINDARIGFELKKNDSRIRKKLVERSQKICDEQFETFKKTKKFGSPVKLVAFDIETGISINPIILGKHFGVLRALNELGVKPNEKIIAYAMGDSNSDAKMSIRKDIKFIKIKNNKHFLEEVEKIIKK</sequence>
<dbReference type="AlphaFoldDB" id="A0A7K4BZ65"/>
<dbReference type="Gene3D" id="3.40.50.1000">
    <property type="entry name" value="HAD superfamily/HAD-like"/>
    <property type="match status" value="1"/>
</dbReference>
<dbReference type="InterPro" id="IPR036412">
    <property type="entry name" value="HAD-like_sf"/>
</dbReference>
<evidence type="ECO:0000313" key="1">
    <source>
        <dbReference type="EMBL" id="NMA44369.1"/>
    </source>
</evidence>
<name>A0A7K4BZ65_9ARCH</name>
<evidence type="ECO:0000313" key="2">
    <source>
        <dbReference type="Proteomes" id="UP000526302"/>
    </source>
</evidence>
<organism evidence="1 2">
    <name type="scientific">Candidatus Iainarchaeum sp</name>
    <dbReference type="NCBI Taxonomy" id="3101447"/>
    <lineage>
        <taxon>Archaea</taxon>
        <taxon>Candidatus Iainarchaeota</taxon>
        <taxon>Candidatus Iainarchaeia</taxon>
        <taxon>Candidatus Iainarchaeales</taxon>
        <taxon>Candidatus Iainarchaeaceae</taxon>
        <taxon>Candidatus Iainarchaeum</taxon>
    </lineage>
</organism>
<dbReference type="InterPro" id="IPR023214">
    <property type="entry name" value="HAD_sf"/>
</dbReference>
<accession>A0A7K4BZ65</accession>
<dbReference type="Proteomes" id="UP000526302">
    <property type="component" value="Unassembled WGS sequence"/>
</dbReference>